<dbReference type="EMBL" id="VUMD01000023">
    <property type="protein sequence ID" value="MSS38359.1"/>
    <property type="molecule type" value="Genomic_DNA"/>
</dbReference>
<keyword evidence="3" id="KW-1185">Reference proteome</keyword>
<organism evidence="2 3">
    <name type="scientific">Clostridium porci</name>
    <dbReference type="NCBI Taxonomy" id="2605778"/>
    <lineage>
        <taxon>Bacteria</taxon>
        <taxon>Bacillati</taxon>
        <taxon>Bacillota</taxon>
        <taxon>Clostridia</taxon>
        <taxon>Eubacteriales</taxon>
        <taxon>Clostridiaceae</taxon>
        <taxon>Clostridium</taxon>
    </lineage>
</organism>
<evidence type="ECO:0000313" key="3">
    <source>
        <dbReference type="Proteomes" id="UP000429958"/>
    </source>
</evidence>
<dbReference type="PANTHER" id="PTHR10937">
    <property type="entry name" value="GLUCOSAMINE--FRUCTOSE-6-PHOSPHATE AMINOTRANSFERASE, ISOMERIZING"/>
    <property type="match status" value="1"/>
</dbReference>
<comment type="caution">
    <text evidence="2">The sequence shown here is derived from an EMBL/GenBank/DDBJ whole genome shotgun (WGS) entry which is preliminary data.</text>
</comment>
<protein>
    <submittedName>
        <fullName evidence="2">SIS domain-containing protein</fullName>
    </submittedName>
</protein>
<dbReference type="Gene3D" id="3.40.50.10490">
    <property type="entry name" value="Glucose-6-phosphate isomerase like protein, domain 1"/>
    <property type="match status" value="2"/>
</dbReference>
<dbReference type="PROSITE" id="PS51464">
    <property type="entry name" value="SIS"/>
    <property type="match status" value="1"/>
</dbReference>
<dbReference type="CDD" id="cd05710">
    <property type="entry name" value="SIS_1"/>
    <property type="match status" value="1"/>
</dbReference>
<dbReference type="GO" id="GO:0006487">
    <property type="term" value="P:protein N-linked glycosylation"/>
    <property type="evidence" value="ECO:0007669"/>
    <property type="project" value="TreeGrafter"/>
</dbReference>
<proteinExistence type="predicted"/>
<dbReference type="Proteomes" id="UP000429958">
    <property type="component" value="Unassembled WGS sequence"/>
</dbReference>
<sequence>MVEFDEAAFLRDGQKAYGCRQRIEEVADEVTKKGYNKIVLTGIGGTTFEMMSVEDIIRRYSNVPVVNLNAAEGMIDKPSYINERTLVVTGSKSGDTKETVEICRWCKEQGATVVVFTGKADCPLAETASELILCDAPGMENTYLKFYLFALCLLYRRGDFPSYPKFAEQMAVLHKNITSWKKQFEDKAHELSVKYAQEPYQIWVGSGILWGEINMFTMCILEEMQWMRTRAVTSSMFFHGTLELVDKDVLVYLVKGEDQYRPLDERAEAFLKKYTDKLVVIDTADYKLDGIDDEFRIILSPIMFNSITRGRLAYHFEKQTGHDLEFRRYYRQFAY</sequence>
<evidence type="ECO:0000313" key="2">
    <source>
        <dbReference type="EMBL" id="MSS38359.1"/>
    </source>
</evidence>
<feature type="domain" description="SIS" evidence="1">
    <location>
        <begin position="26"/>
        <end position="161"/>
    </location>
</feature>
<dbReference type="PIRSF" id="PIRSF009290">
    <property type="entry name" value="FrlB"/>
    <property type="match status" value="1"/>
</dbReference>
<dbReference type="GO" id="GO:0097367">
    <property type="term" value="F:carbohydrate derivative binding"/>
    <property type="evidence" value="ECO:0007669"/>
    <property type="project" value="InterPro"/>
</dbReference>
<dbReference type="PANTHER" id="PTHR10937:SF14">
    <property type="entry name" value="FRUCTOSELYSINE 6-PHOSPHATE DEGLYCASE"/>
    <property type="match status" value="1"/>
</dbReference>
<dbReference type="GO" id="GO:0006047">
    <property type="term" value="P:UDP-N-acetylglucosamine metabolic process"/>
    <property type="evidence" value="ECO:0007669"/>
    <property type="project" value="TreeGrafter"/>
</dbReference>
<dbReference type="InterPro" id="IPR035488">
    <property type="entry name" value="FrlB_SIS"/>
</dbReference>
<gene>
    <name evidence="2" type="ORF">FYJ39_17930</name>
</gene>
<evidence type="ECO:0000259" key="1">
    <source>
        <dbReference type="PROSITE" id="PS51464"/>
    </source>
</evidence>
<dbReference type="InterPro" id="IPR001347">
    <property type="entry name" value="SIS_dom"/>
</dbReference>
<accession>A0A7X2NNW6</accession>
<reference evidence="2 3" key="1">
    <citation type="submission" date="2019-08" db="EMBL/GenBank/DDBJ databases">
        <title>In-depth cultivation of the pig gut microbiome towards novel bacterial diversity and tailored functional studies.</title>
        <authorList>
            <person name="Wylensek D."/>
            <person name="Hitch T.C.A."/>
            <person name="Clavel T."/>
        </authorList>
    </citation>
    <scope>NUCLEOTIDE SEQUENCE [LARGE SCALE GENOMIC DNA]</scope>
    <source>
        <strain evidence="2 3">WCA-389-WT-23D1</strain>
    </source>
</reference>
<dbReference type="Pfam" id="PF01380">
    <property type="entry name" value="SIS"/>
    <property type="match status" value="1"/>
</dbReference>
<dbReference type="InterPro" id="IPR046348">
    <property type="entry name" value="SIS_dom_sf"/>
</dbReference>
<dbReference type="AlphaFoldDB" id="A0A7X2NNW6"/>
<dbReference type="GO" id="GO:0006002">
    <property type="term" value="P:fructose 6-phosphate metabolic process"/>
    <property type="evidence" value="ECO:0007669"/>
    <property type="project" value="TreeGrafter"/>
</dbReference>
<dbReference type="GO" id="GO:0004360">
    <property type="term" value="F:glutamine-fructose-6-phosphate transaminase (isomerizing) activity"/>
    <property type="evidence" value="ECO:0007669"/>
    <property type="project" value="TreeGrafter"/>
</dbReference>
<dbReference type="InterPro" id="IPR024713">
    <property type="entry name" value="Fructosamine_deglycase_FrlB"/>
</dbReference>
<name>A0A7X2NNW6_9CLOT</name>
<dbReference type="SUPFAM" id="SSF53697">
    <property type="entry name" value="SIS domain"/>
    <property type="match status" value="1"/>
</dbReference>
<dbReference type="RefSeq" id="WP_154473790.1">
    <property type="nucleotide sequence ID" value="NZ_DBEWUL010000175.1"/>
</dbReference>